<dbReference type="AlphaFoldDB" id="B0N4D2"/>
<reference evidence="2" key="2">
    <citation type="submission" date="2014-06" db="EMBL/GenBank/DDBJ databases">
        <title>Draft genome sequence of Clostridium ramosum(DSM 1402).</title>
        <authorList>
            <person name="Sudarsanam P."/>
            <person name="Ley R."/>
            <person name="Guruge J."/>
            <person name="Turnbaugh P.J."/>
            <person name="Mahowald M."/>
            <person name="Liep D."/>
            <person name="Gordon J."/>
        </authorList>
    </citation>
    <scope>NUCLEOTIDE SEQUENCE</scope>
    <source>
        <strain evidence="2">DSM 1402</strain>
    </source>
</reference>
<organism evidence="2 3">
    <name type="scientific">Thomasclavelia ramosa DSM 1402</name>
    <dbReference type="NCBI Taxonomy" id="445974"/>
    <lineage>
        <taxon>Bacteria</taxon>
        <taxon>Bacillati</taxon>
        <taxon>Bacillota</taxon>
        <taxon>Erysipelotrichia</taxon>
        <taxon>Erysipelotrichales</taxon>
        <taxon>Coprobacillaceae</taxon>
        <taxon>Thomasclavelia</taxon>
    </lineage>
</organism>
<keyword evidence="3" id="KW-1185">Reference proteome</keyword>
<evidence type="ECO:0000313" key="2">
    <source>
        <dbReference type="EMBL" id="EDS18534.1"/>
    </source>
</evidence>
<dbReference type="Proteomes" id="UP000005798">
    <property type="component" value="Unassembled WGS sequence"/>
</dbReference>
<comment type="caution">
    <text evidence="2">The sequence shown here is derived from an EMBL/GenBank/DDBJ whole genome shotgun (WGS) entry which is preliminary data.</text>
</comment>
<dbReference type="PANTHER" id="PTHR37804:SF1">
    <property type="entry name" value="CDAA REGULATORY PROTEIN CDAR"/>
    <property type="match status" value="1"/>
</dbReference>
<gene>
    <name evidence="2" type="ORF">CLORAM_01483</name>
</gene>
<dbReference type="InterPro" id="IPR053154">
    <property type="entry name" value="c-di-AMP_regulator"/>
</dbReference>
<accession>B0N4D2</accession>
<name>B0N4D2_9FIRM</name>
<reference evidence="2" key="1">
    <citation type="submission" date="2007-11" db="EMBL/GenBank/DDBJ databases">
        <authorList>
            <person name="Fulton L."/>
            <person name="Clifton S."/>
            <person name="Fulton B."/>
            <person name="Xu J."/>
            <person name="Minx P."/>
            <person name="Pepin K.H."/>
            <person name="Johnson M."/>
            <person name="Thiruvilangam P."/>
            <person name="Bhonagiri V."/>
            <person name="Nash W.E."/>
            <person name="Mardis E.R."/>
            <person name="Wilson R.K."/>
        </authorList>
    </citation>
    <scope>NUCLEOTIDE SEQUENCE [LARGE SCALE GENOMIC DNA]</scope>
    <source>
        <strain evidence="2">DSM 1402</strain>
    </source>
</reference>
<keyword evidence="1" id="KW-0812">Transmembrane</keyword>
<keyword evidence="1" id="KW-0472">Membrane</keyword>
<dbReference type="PANTHER" id="PTHR37804">
    <property type="entry name" value="CDAA REGULATORY PROTEIN CDAR"/>
    <property type="match status" value="1"/>
</dbReference>
<evidence type="ECO:0000313" key="3">
    <source>
        <dbReference type="Proteomes" id="UP000005798"/>
    </source>
</evidence>
<evidence type="ECO:0000256" key="1">
    <source>
        <dbReference type="SAM" id="Phobius"/>
    </source>
</evidence>
<dbReference type="EMBL" id="ABFX02000005">
    <property type="protein sequence ID" value="EDS18534.1"/>
    <property type="molecule type" value="Genomic_DNA"/>
</dbReference>
<sequence>MVSKMSKKENPKNPIKKDSTTDFFLNFITRQKSEQKDEEKTTTSKVVDDTVKVRDKAFELFYHMINSLNIFLDRMLQSNLSMKVLSFVMAVVLLFTITGGIDNIFSTPNGGDYLYDVKIDTEGLQSDYDVVGLPETVNVALVGPSLDIYSTKISKKYKVVADFSTLGEGEHTIELQGKDFPSDLQVMIVPQTVTVKITQKVTKTFELGYKFSNEDSMDSKYSVSVESMEHHEVEVRGSQDNIDKINSVKAVIDLKGKNNDFEQNAKIYAYDRSGKKVDVEIIPNTVKVDCMVSSYSKEVSIVPQYTGQLASGYGFESIKLKQEKVTIYGKEELLNSINSVGVVIDLSGLSGDKSYSKLPLTGIENINKLDFNTVDASVRVSPSTKRIITDIPINIVNNNGGYQVNFTEGQDKASVEVDGVAAILDALTINDFNISIDLANLKAGTNTVKVDLKIDKGYLTGKLVSPERITITLRK</sequence>
<dbReference type="InterPro" id="IPR012505">
    <property type="entry name" value="YbbR"/>
</dbReference>
<dbReference type="eggNOG" id="COG4856">
    <property type="taxonomic scope" value="Bacteria"/>
</dbReference>
<dbReference type="Gene3D" id="2.170.120.40">
    <property type="entry name" value="YbbR-like domain"/>
    <property type="match status" value="2"/>
</dbReference>
<dbReference type="HOGENOM" id="CLU_039811_3_2_9"/>
<dbReference type="Gene3D" id="2.170.120.30">
    <property type="match status" value="2"/>
</dbReference>
<dbReference type="Pfam" id="PF07949">
    <property type="entry name" value="YbbR"/>
    <property type="match status" value="4"/>
</dbReference>
<feature type="transmembrane region" description="Helical" evidence="1">
    <location>
        <begin position="84"/>
        <end position="101"/>
    </location>
</feature>
<keyword evidence="1" id="KW-1133">Transmembrane helix</keyword>
<proteinExistence type="predicted"/>
<protein>
    <submittedName>
        <fullName evidence="2">YbbR-like protein</fullName>
    </submittedName>
</protein>